<protein>
    <submittedName>
        <fullName evidence="8">Sulfatase</fullName>
    </submittedName>
</protein>
<organism evidence="8 9">
    <name type="scientific">Fluviicola taffensis (strain DSM 16823 / NCIMB 13979 / RW262)</name>
    <dbReference type="NCBI Taxonomy" id="755732"/>
    <lineage>
        <taxon>Bacteria</taxon>
        <taxon>Pseudomonadati</taxon>
        <taxon>Bacteroidota</taxon>
        <taxon>Flavobacteriia</taxon>
        <taxon>Flavobacteriales</taxon>
        <taxon>Crocinitomicaceae</taxon>
        <taxon>Fluviicola</taxon>
    </lineage>
</organism>
<dbReference type="PANTHER" id="PTHR47371">
    <property type="entry name" value="LIPOTEICHOIC ACID SYNTHASE"/>
    <property type="match status" value="1"/>
</dbReference>
<evidence type="ECO:0000256" key="4">
    <source>
        <dbReference type="ARBA" id="ARBA00022989"/>
    </source>
</evidence>
<dbReference type="InterPro" id="IPR000917">
    <property type="entry name" value="Sulfatase_N"/>
</dbReference>
<keyword evidence="3 6" id="KW-0812">Transmembrane</keyword>
<dbReference type="OrthoDB" id="9777768at2"/>
<dbReference type="InterPro" id="IPR050448">
    <property type="entry name" value="OpgB/LTA_synthase_biosynth"/>
</dbReference>
<dbReference type="AlphaFoldDB" id="F2I9V1"/>
<keyword evidence="5 6" id="KW-0472">Membrane</keyword>
<evidence type="ECO:0000259" key="7">
    <source>
        <dbReference type="Pfam" id="PF00884"/>
    </source>
</evidence>
<dbReference type="GO" id="GO:0005886">
    <property type="term" value="C:plasma membrane"/>
    <property type="evidence" value="ECO:0007669"/>
    <property type="project" value="UniProtKB-SubCell"/>
</dbReference>
<comment type="subcellular location">
    <subcellularLocation>
        <location evidence="1">Cell membrane</location>
        <topology evidence="1">Multi-pass membrane protein</topology>
    </subcellularLocation>
</comment>
<dbReference type="EMBL" id="CP002542">
    <property type="protein sequence ID" value="AEA44109.1"/>
    <property type="molecule type" value="Genomic_DNA"/>
</dbReference>
<dbReference type="HOGENOM" id="CLU_344114_0_0_10"/>
<feature type="transmembrane region" description="Helical" evidence="6">
    <location>
        <begin position="154"/>
        <end position="172"/>
    </location>
</feature>
<evidence type="ECO:0000256" key="1">
    <source>
        <dbReference type="ARBA" id="ARBA00004651"/>
    </source>
</evidence>
<keyword evidence="2" id="KW-1003">Cell membrane</keyword>
<feature type="transmembrane region" description="Helical" evidence="6">
    <location>
        <begin position="184"/>
        <end position="202"/>
    </location>
</feature>
<dbReference type="PANTHER" id="PTHR47371:SF3">
    <property type="entry name" value="PHOSPHOGLYCEROL TRANSFERASE I"/>
    <property type="match status" value="1"/>
</dbReference>
<feature type="domain" description="Sulfatase N-terminal" evidence="7">
    <location>
        <begin position="287"/>
        <end position="573"/>
    </location>
</feature>
<reference evidence="8 9" key="1">
    <citation type="journal article" date="2011" name="Stand. Genomic Sci.">
        <title>Complete genome sequence of the gliding freshwater bacterium Fluviicola taffensis type strain (RW262).</title>
        <authorList>
            <person name="Woyke T."/>
            <person name="Chertkov O."/>
            <person name="Lapidus A."/>
            <person name="Nolan M."/>
            <person name="Lucas S."/>
            <person name="Del Rio T.G."/>
            <person name="Tice H."/>
            <person name="Cheng J.F."/>
            <person name="Tapia R."/>
            <person name="Han C."/>
            <person name="Goodwin L."/>
            <person name="Pitluck S."/>
            <person name="Liolios K."/>
            <person name="Pagani I."/>
            <person name="Ivanova N."/>
            <person name="Huntemann M."/>
            <person name="Mavromatis K."/>
            <person name="Mikhailova N."/>
            <person name="Pati A."/>
            <person name="Chen A."/>
            <person name="Palaniappan K."/>
            <person name="Land M."/>
            <person name="Hauser L."/>
            <person name="Brambilla E.M."/>
            <person name="Rohde M."/>
            <person name="Mwirichia R."/>
            <person name="Sikorski J."/>
            <person name="Tindall B.J."/>
            <person name="Goker M."/>
            <person name="Bristow J."/>
            <person name="Eisen J.A."/>
            <person name="Markowitz V."/>
            <person name="Hugenholtz P."/>
            <person name="Klenk H.P."/>
            <person name="Kyrpides N.C."/>
        </authorList>
    </citation>
    <scope>NUCLEOTIDE SEQUENCE [LARGE SCALE GENOMIC DNA]</scope>
    <source>
        <strain evidence="9">DSM 16823 / RW262 / RW262</strain>
    </source>
</reference>
<dbReference type="KEGG" id="fte:Fluta_2123"/>
<name>F2I9V1_FLUTR</name>
<sequence length="822" mass="96580">MNLSLLKFIKTEIVCLRKYLAPYMNQFQTFIKKVIPYSTSLFFVFVFSRIFQIINEPKEIFGIPLKPIYHLKGFIMDLMMTLIISSIGMLLILLLRIIIRKTNLFPFHLISILSILINYTLTVYFVQTNQLLGDAFYQLTNSELIISANLDSNLTFLSVSFPLLLIICYFLIAKLIKKFRLRKYVFVVFFLLMISSLIAYPWKLIQSEDYVGDRVINNKLLAFVDVSEKHFFAKNETESINSKTFRELDDSFFPDPSTRNNEYSLIHELKAESEFANFIHKSPKGPPNIVIIIVESLSTFLVKESAKNPCNVMPFMDSLSSKSLYFPNFISSCERTHNVLPAILASSPNPPEKQFMQTEELPRHWSLISLLKNYHSRFYCGVDLSFVNMRDFMDYNQTDYTVNSWEPRFSKVRDGVKSFWGYSDDHLFEKSILDDKKHQNKNPKLDVFLTISTHEPYSYPNKDKYLLLLKEKMSKIKCSPAQKAAIHHHSELLGSYLFTDEALKNYFKKASKKPDFDNTIFFILGDHGNSLLCETEIQRYQTPLLIYSPLLKKSEQFNAISSHNDLTPTIINYLRVTYPELKLPKQVPFFGKELSFEKSFKCERTLPLVSLDSETKHLILNNYMQFEGQLFKINKDLKLVRIKNKQINEKMTKQLSVYQKLARYYHEYDKILPNEQYKQFARHGKKIKLSYAPVDEIDKGSKKDFIDLGQAINIQKKWKRLEIQLEGEIFLTDYDDLKEYAYINFTIEQIHPKKIVLWGSHTAKYQDPPRLKKWNKIKYSLFIDTRKFSSKGELFRVIYYLHNPKLKNIKIRKNSLEGTAWE</sequence>
<feature type="transmembrane region" description="Helical" evidence="6">
    <location>
        <begin position="74"/>
        <end position="95"/>
    </location>
</feature>
<feature type="transmembrane region" description="Helical" evidence="6">
    <location>
        <begin position="107"/>
        <end position="126"/>
    </location>
</feature>
<dbReference type="CDD" id="cd16015">
    <property type="entry name" value="LTA_synthase"/>
    <property type="match status" value="1"/>
</dbReference>
<gene>
    <name evidence="8" type="ordered locus">Fluta_2123</name>
</gene>
<dbReference type="Proteomes" id="UP000007463">
    <property type="component" value="Chromosome"/>
</dbReference>
<evidence type="ECO:0000256" key="5">
    <source>
        <dbReference type="ARBA" id="ARBA00023136"/>
    </source>
</evidence>
<proteinExistence type="predicted"/>
<accession>F2I9V1</accession>
<evidence type="ECO:0000256" key="2">
    <source>
        <dbReference type="ARBA" id="ARBA00022475"/>
    </source>
</evidence>
<dbReference type="Pfam" id="PF00884">
    <property type="entry name" value="Sulfatase"/>
    <property type="match status" value="1"/>
</dbReference>
<dbReference type="InterPro" id="IPR017850">
    <property type="entry name" value="Alkaline_phosphatase_core_sf"/>
</dbReference>
<keyword evidence="4 6" id="KW-1133">Transmembrane helix</keyword>
<dbReference type="Gene3D" id="3.40.720.10">
    <property type="entry name" value="Alkaline Phosphatase, subunit A"/>
    <property type="match status" value="1"/>
</dbReference>
<reference evidence="9" key="2">
    <citation type="submission" date="2011-02" db="EMBL/GenBank/DDBJ databases">
        <title>The complete genome of Fluviicola taffensis DSM 16823.</title>
        <authorList>
            <consortium name="US DOE Joint Genome Institute (JGI-PGF)"/>
            <person name="Lucas S."/>
            <person name="Copeland A."/>
            <person name="Lapidus A."/>
            <person name="Bruce D."/>
            <person name="Goodwin L."/>
            <person name="Pitluck S."/>
            <person name="Kyrpides N."/>
            <person name="Mavromatis K."/>
            <person name="Ivanova N."/>
            <person name="Mikhailova N."/>
            <person name="Pagani I."/>
            <person name="Chertkov O."/>
            <person name="Detter J.C."/>
            <person name="Han C."/>
            <person name="Tapia R."/>
            <person name="Land M."/>
            <person name="Hauser L."/>
            <person name="Markowitz V."/>
            <person name="Cheng J.-F."/>
            <person name="Hugenholtz P."/>
            <person name="Woyke T."/>
            <person name="Wu D."/>
            <person name="Tindall B."/>
            <person name="Pomrenke H.G."/>
            <person name="Brambilla E."/>
            <person name="Klenk H.-P."/>
            <person name="Eisen J.A."/>
        </authorList>
    </citation>
    <scope>NUCLEOTIDE SEQUENCE [LARGE SCALE GENOMIC DNA]</scope>
    <source>
        <strain evidence="9">DSM 16823 / RW262 / RW262</strain>
    </source>
</reference>
<evidence type="ECO:0000256" key="3">
    <source>
        <dbReference type="ARBA" id="ARBA00022692"/>
    </source>
</evidence>
<evidence type="ECO:0000313" key="9">
    <source>
        <dbReference type="Proteomes" id="UP000007463"/>
    </source>
</evidence>
<feature type="transmembrane region" description="Helical" evidence="6">
    <location>
        <begin position="34"/>
        <end position="54"/>
    </location>
</feature>
<keyword evidence="9" id="KW-1185">Reference proteome</keyword>
<dbReference type="SUPFAM" id="SSF53649">
    <property type="entry name" value="Alkaline phosphatase-like"/>
    <property type="match status" value="1"/>
</dbReference>
<dbReference type="eggNOG" id="COG1368">
    <property type="taxonomic scope" value="Bacteria"/>
</dbReference>
<evidence type="ECO:0000256" key="6">
    <source>
        <dbReference type="SAM" id="Phobius"/>
    </source>
</evidence>
<evidence type="ECO:0000313" key="8">
    <source>
        <dbReference type="EMBL" id="AEA44109.1"/>
    </source>
</evidence>